<sequence>MYAEPLHNANNGWQQLHGLILSHANDKSGIPSTCTDFSKMPDCPLASHLITLKQIGASRLFKKVKKWFCQGRKGTLSYRFTGKETRIMCQNFMNLVKAVSSEQDTPIQSLQINTFAFVGLQLRVATSRFSRVNIDQKVLQEIKDSCKMYFNACSLLLGSVSPTVWTIGHAVPFHTELLFNKFGLGLGANSMQGREAKHVRIAQYAKHATLSSRWVMVFRHDYITGIWLRMQDPSSVPYHKNKEVYEPEISNEAFCHCGLERVAGGEKCEVCSSALYQSIERRVREGELDPHLADLLSVLSE</sequence>
<dbReference type="Proteomes" id="UP001159427">
    <property type="component" value="Unassembled WGS sequence"/>
</dbReference>
<gene>
    <name evidence="1" type="ORF">PEVE_00042637</name>
</gene>
<accession>A0ABN8PFS5</accession>
<proteinExistence type="predicted"/>
<name>A0ABN8PFS5_9CNID</name>
<dbReference type="EMBL" id="CALNXI010000843">
    <property type="protein sequence ID" value="CAH3142821.1"/>
    <property type="molecule type" value="Genomic_DNA"/>
</dbReference>
<evidence type="ECO:0000313" key="1">
    <source>
        <dbReference type="EMBL" id="CAH3142821.1"/>
    </source>
</evidence>
<reference evidence="1 2" key="1">
    <citation type="submission" date="2022-05" db="EMBL/GenBank/DDBJ databases">
        <authorList>
            <consortium name="Genoscope - CEA"/>
            <person name="William W."/>
        </authorList>
    </citation>
    <scope>NUCLEOTIDE SEQUENCE [LARGE SCALE GENOMIC DNA]</scope>
</reference>
<evidence type="ECO:0000313" key="2">
    <source>
        <dbReference type="Proteomes" id="UP001159427"/>
    </source>
</evidence>
<comment type="caution">
    <text evidence="1">The sequence shown here is derived from an EMBL/GenBank/DDBJ whole genome shotgun (WGS) entry which is preliminary data.</text>
</comment>
<organism evidence="1 2">
    <name type="scientific">Porites evermanni</name>
    <dbReference type="NCBI Taxonomy" id="104178"/>
    <lineage>
        <taxon>Eukaryota</taxon>
        <taxon>Metazoa</taxon>
        <taxon>Cnidaria</taxon>
        <taxon>Anthozoa</taxon>
        <taxon>Hexacorallia</taxon>
        <taxon>Scleractinia</taxon>
        <taxon>Fungiina</taxon>
        <taxon>Poritidae</taxon>
        <taxon>Porites</taxon>
    </lineage>
</organism>
<protein>
    <submittedName>
        <fullName evidence="1">Uncharacterized protein</fullName>
    </submittedName>
</protein>
<keyword evidence="2" id="KW-1185">Reference proteome</keyword>